<feature type="domain" description="DUF7507" evidence="4">
    <location>
        <begin position="1161"/>
        <end position="1256"/>
    </location>
</feature>
<dbReference type="InterPro" id="IPR055354">
    <property type="entry name" value="DUF7507"/>
</dbReference>
<feature type="region of interest" description="Disordered" evidence="1">
    <location>
        <begin position="2550"/>
        <end position="2582"/>
    </location>
</feature>
<dbReference type="PANTHER" id="PTHR34819">
    <property type="entry name" value="LARGE CYSTEINE-RICH PERIPLASMIC PROTEIN OMCB"/>
    <property type="match status" value="1"/>
</dbReference>
<dbReference type="Gene3D" id="2.60.40.10">
    <property type="entry name" value="Immunoglobulins"/>
    <property type="match status" value="2"/>
</dbReference>
<feature type="domain" description="DUF7507" evidence="4">
    <location>
        <begin position="943"/>
        <end position="1038"/>
    </location>
</feature>
<feature type="domain" description="DUF7507" evidence="4">
    <location>
        <begin position="2578"/>
        <end position="2674"/>
    </location>
</feature>
<keyword evidence="2" id="KW-1133">Transmembrane helix</keyword>
<dbReference type="InterPro" id="IPR013783">
    <property type="entry name" value="Ig-like_fold"/>
</dbReference>
<evidence type="ECO:0000313" key="7">
    <source>
        <dbReference type="Proteomes" id="UP000032066"/>
    </source>
</evidence>
<feature type="domain" description="DUF7507" evidence="4">
    <location>
        <begin position="1924"/>
        <end position="2019"/>
    </location>
</feature>
<gene>
    <name evidence="6" type="ORF">TR51_00920</name>
</gene>
<evidence type="ECO:0000259" key="4">
    <source>
        <dbReference type="Pfam" id="PF24346"/>
    </source>
</evidence>
<keyword evidence="2" id="KW-0472">Membrane</keyword>
<keyword evidence="7" id="KW-1185">Reference proteome</keyword>
<feature type="domain" description="DUF7507" evidence="4">
    <location>
        <begin position="2359"/>
        <end position="2455"/>
    </location>
</feature>
<feature type="domain" description="DUF7507" evidence="4">
    <location>
        <begin position="1706"/>
        <end position="1801"/>
    </location>
</feature>
<dbReference type="PANTHER" id="PTHR34819:SF3">
    <property type="entry name" value="CELL SURFACE PROTEIN"/>
    <property type="match status" value="1"/>
</dbReference>
<sequence>MPLAVVFATVSASFAGPATAHPPTAASGRQLPVTLSKTGTDLATGSTTQTGHGDTVRWVVSATNPDGAPVDATITDVIQGGPGSSPQSQTYVPGSLQAPPGFTKQWSTDNGASFSGTDQGVATNVVQARNPELASPATGLVVSIPPPFTPINTATGGDGFTPILYTATINGVQTPEVWNIYHHGFANPASVVCTDLLTNGPCPTPAGAPATWPQALNSSVPGATTGDLGSTRTPTYVQIGSKLYYAAISRDTLGLIGVGCIDLQAQASCGFTALQTGSGLVVGGVVQAPNQNLYAVSGTGEILCYDAAANAPCGTFDIGLPPNEGQTAFSGDYAGIMRTIEGKIYVTDNTLAPAPTVMSCFDPSTNTACTGWATPKTVVTPTTADEPARADNVFEMYDAAGTVTGVCTIVGGFYQQVTPPVGTVVCFDLAGNPIAAPPGLTTLVSTNVAPGEANFQVPLTITAPNGHLETEFPLWIYRGITPTLNSTSYCYDWTTQSPCAQYGTNGIVDGPPNVNGGNTSPYGYAYDGQCKYSLGDTGYLFSLDPVTGASPCQKTRAQAVLNPAAFYCDGATGHVRSYGAVSLLGIDPSTVDFTQSSVTVLAADGSTVGTFPFDPATETADISSVPIADSPIQVVANITLIGGGSFPPGSNPQMQVTFVGDAPQICFETTVATDCSVTAVSNQATAVTNGQTPVASNTVTLQVNPGPDCAPMVKIIKEVCASTNPGDCGPGGPGPWGSTTTIPPGGTAFWRITVTNAGPSDVAGVTLTDPVTPSCEAGGPFDLPAGTDHQIFCDLPGVTQDTVNTVSATYITPDGAVHTTPQAEASVVVAGAGALAIEKTPDSPGPFREGDTVFYTYTVTNTGTAPVHNIVVTDDHVPSVTCDRTDLNPGESTLCHGSYVVTAADLPVGHVTNTAHAEGTDSGGQHVVSPPVEATVAVVGVAKLAIEKKPDNPGPFHVNEVVDYTYTVTNTGTATVHDLIVNDDHVASVTCDRTVLDPGQVATCHGSYVVTPEDVKAGHVTNTAHASGLDPLGETVESPPAVVTVPVVGEVLLVIEKTPDSAGPFRLGETVSYTYTVTNTGTAPAEDLAVIDDRVAPVTCNATVLLPGESTLCHGNYVITDADVTAGHVTNIAHAEATDQQGQRVTSPPAEVTVPVVGVAELHLDKTPDSPGPFHLGDTVTYTYTVTNTGTAAVANLVVNDDHVASVACDSTTLAPGASTLCHGSYVVTAADVTAGHVTNTALAEGTDPLGETVVSPPAEVTVPVVGEAVLAIEKTADSAGPFHLGDTVTYTYTVTNTGTAAVHSLAVVDDHVAPVTCDVTTLNPGASTLCHGSYVVTAADVTAGHVTNTAHAEGVDPQGQGVTSPPAEATVPVVGEAVLSLQKAADSAGPFHVGDAVSYTYTVTNTGTAAVNNLTVADDHVAVVTCAVTTLNPGESTLCHGSYVVTAADVTAGHVTNTAHAEGTDPQGQTVTSPPAEATVPVVGEAVLVLQKAADSAGPFHVGDTVPYTYTVTNTGTATVNNLTVTDDHITSVTCDTTTLNPGQSTFCHGTYVITAADVAAGSVTNTAHANGMDPQGQSVESPPGQATIEIAGDAVLTIEKVADSTGPFHLGDTVSYTYTVTNAGTAAVSALVVSDDHVAAVTCDTTTLNPGQSTLCHGSYVVTAADVTAGHVTNTAHAEGTDPQGQLIVSPPTEATVPVVGVAELTVQKTADSAGPFHLGDTVSYTYTVTNTGTAAVSNLTVADDHVAVVTCAATTLAPGASTTCHGSYVVTAADVTAGHVTNAAHAEGTDPQGQTVVSPQVEATVPVVGEALLTIEKAADEAGPFHVGDTVMYTYTVTNTGTAAVTDLAVVDDHVASVTCDVTTLAPGASTLCHGSYVVTAADVTAGHVTNTAHAEGKDPQGQGVTSPPGEATVPVVGIAELSIQKTADSAGPFHVGDTVSYTYTVTNTGTAAVNALKVADDHVVSVTCDSTTLNPGASTLCHGSYVVTAADVTAGHVTNTAHAEGTDPQGQTVVSPPAEATVPVVGEALLTIEKIADSAGPFRLGDTVTYSYTVTNTGTAAVSNLTVVDDHVASVTCDSTTLAPGASTLCHGSYVVTAADVTAGHVTNTAHAVGTDPRGQEVVSPPVEATVTVVGEAALAIEKSADSAGPFHLGDTVTYSYTVTNTGTAAVSNLTVADDHVVPVTCGTTTLNPGQSTVCHGSYLVTAADVTAGHVTNTAHAEGTNPQGQTVVSPQDEATVPVVGEALLTIEKIADSTGPFHLGDTVTYTYTVTNTGTAVVHNLTVVDDHVASVTCDATTLNPGASTLCHGSYVITAADVQAGHVTNTAHAAGTDPQGQQVVSPSVEATVTVVGEAQLSMEKKSDTGGPFHVGDTVKYTYTVTNTGTVAVHDVAVVDDHVTSVVCDATTLDPGASTVCHGTYVITAADVQAGHVKNIAHASGVGPDGQSVKSPPVEVDVPVVGEAQLSVEKKADTGGPFRVGDTVDYTYTVTNTGAVVVHDVAVADDRVASVACDATTLNPGASTVCHGSYTITEEDVEAGHVTNTARASGVDPEGRPVESGPSEVTVETTSGASSLSITKQSDVSGSAQVGDTVTYSYTVTNTGTTVLTDVAVNDDRVAQVTCDARTLNPGGSTTCHGTYVVTEEDAKAGHVTNTATASGRDPQGQLVESRPVSLCVTVSECPEKGEGCVKVPRPTAPPKHGGGGGGHLPDTGSPAGLAAAGLAGGGLLTVGGVLLYRARRRANADRFAG</sequence>
<dbReference type="InterPro" id="IPR051172">
    <property type="entry name" value="Chlamydia_OmcB"/>
</dbReference>
<dbReference type="PATRIC" id="fig|2064.6.peg.205"/>
<feature type="transmembrane region" description="Helical" evidence="2">
    <location>
        <begin position="2722"/>
        <end position="2741"/>
    </location>
</feature>
<dbReference type="Pfam" id="PF24346">
    <property type="entry name" value="DUF7507"/>
    <property type="match status" value="17"/>
</dbReference>
<organism evidence="6 7">
    <name type="scientific">Kitasatospora griseola</name>
    <name type="common">Streptomyces griseolosporeus</name>
    <dbReference type="NCBI Taxonomy" id="2064"/>
    <lineage>
        <taxon>Bacteria</taxon>
        <taxon>Bacillati</taxon>
        <taxon>Actinomycetota</taxon>
        <taxon>Actinomycetes</taxon>
        <taxon>Kitasatosporales</taxon>
        <taxon>Streptomycetaceae</taxon>
        <taxon>Kitasatospora</taxon>
    </lineage>
</organism>
<feature type="domain" description="DUF7507" evidence="4">
    <location>
        <begin position="2252"/>
        <end position="2346"/>
    </location>
</feature>
<evidence type="ECO:0000256" key="1">
    <source>
        <dbReference type="SAM" id="MobiDB-lite"/>
    </source>
</evidence>
<protein>
    <submittedName>
        <fullName evidence="6">Uncharacterized protein</fullName>
    </submittedName>
</protein>
<dbReference type="STRING" id="2064.TR51_00920"/>
<dbReference type="InterPro" id="IPR047589">
    <property type="entry name" value="DUF11_rpt"/>
</dbReference>
<accession>A0A0D0NDJ9</accession>
<feature type="compositionally biased region" description="Polar residues" evidence="1">
    <location>
        <begin position="2570"/>
        <end position="2582"/>
    </location>
</feature>
<feature type="chain" id="PRO_5002234576" evidence="3">
    <location>
        <begin position="21"/>
        <end position="2754"/>
    </location>
</feature>
<keyword evidence="3" id="KW-0732">Signal</keyword>
<proteinExistence type="predicted"/>
<feature type="domain" description="DUF7507" evidence="4">
    <location>
        <begin position="2141"/>
        <end position="2237"/>
    </location>
</feature>
<reference evidence="6 7" key="1">
    <citation type="submission" date="2015-02" db="EMBL/GenBank/DDBJ databases">
        <title>Draft genome sequence of Kitasatospora griseola MF730-N6, a bafilomycin, terpentecin and satosporin producer.</title>
        <authorList>
            <person name="Arens J.C."/>
            <person name="Haltli B."/>
            <person name="Kerr R.G."/>
        </authorList>
    </citation>
    <scope>NUCLEOTIDE SEQUENCE [LARGE SCALE GENOMIC DNA]</scope>
    <source>
        <strain evidence="6 7">MF730-N6</strain>
    </source>
</reference>
<feature type="domain" description="DUF7507" evidence="4">
    <location>
        <begin position="1055"/>
        <end position="1147"/>
    </location>
</feature>
<evidence type="ECO:0000256" key="2">
    <source>
        <dbReference type="SAM" id="Phobius"/>
    </source>
</evidence>
<dbReference type="EMBL" id="JXZB01000001">
    <property type="protein sequence ID" value="KIQ66265.1"/>
    <property type="molecule type" value="Genomic_DNA"/>
</dbReference>
<comment type="caution">
    <text evidence="6">The sequence shown here is derived from an EMBL/GenBank/DDBJ whole genome shotgun (WGS) entry which is preliminary data.</text>
</comment>
<feature type="domain" description="DUF7507" evidence="4">
    <location>
        <begin position="2468"/>
        <end position="2564"/>
    </location>
</feature>
<dbReference type="InterPro" id="IPR055388">
    <property type="entry name" value="DUF7617"/>
</dbReference>
<feature type="domain" description="DUF7507" evidence="4">
    <location>
        <begin position="834"/>
        <end position="929"/>
    </location>
</feature>
<dbReference type="NCBIfam" id="TIGR01451">
    <property type="entry name" value="B_ant_repeat"/>
    <property type="match status" value="15"/>
</dbReference>
<feature type="domain" description="DUF7617" evidence="5">
    <location>
        <begin position="709"/>
        <end position="822"/>
    </location>
</feature>
<feature type="domain" description="DUF7507" evidence="4">
    <location>
        <begin position="1270"/>
        <end position="1365"/>
    </location>
</feature>
<feature type="domain" description="DUF7507" evidence="4">
    <location>
        <begin position="1489"/>
        <end position="1583"/>
    </location>
</feature>
<feature type="domain" description="DUF7507" evidence="4">
    <location>
        <begin position="2034"/>
        <end position="2128"/>
    </location>
</feature>
<dbReference type="Pfam" id="PF24593">
    <property type="entry name" value="DUF7617"/>
    <property type="match status" value="1"/>
</dbReference>
<feature type="domain" description="DUF7507" evidence="4">
    <location>
        <begin position="1597"/>
        <end position="1691"/>
    </location>
</feature>
<dbReference type="Proteomes" id="UP000032066">
    <property type="component" value="Unassembled WGS sequence"/>
</dbReference>
<keyword evidence="2" id="KW-0812">Transmembrane</keyword>
<evidence type="ECO:0000256" key="3">
    <source>
        <dbReference type="SAM" id="SignalP"/>
    </source>
</evidence>
<name>A0A0D0NDJ9_KITGR</name>
<feature type="domain" description="DUF7507" evidence="4">
    <location>
        <begin position="1816"/>
        <end position="1910"/>
    </location>
</feature>
<feature type="signal peptide" evidence="3">
    <location>
        <begin position="1"/>
        <end position="20"/>
    </location>
</feature>
<feature type="domain" description="DUF7507" evidence="4">
    <location>
        <begin position="1379"/>
        <end position="1474"/>
    </location>
</feature>
<evidence type="ECO:0000313" key="6">
    <source>
        <dbReference type="EMBL" id="KIQ66265.1"/>
    </source>
</evidence>
<evidence type="ECO:0000259" key="5">
    <source>
        <dbReference type="Pfam" id="PF24593"/>
    </source>
</evidence>
<feature type="region of interest" description="Disordered" evidence="1">
    <location>
        <begin position="2698"/>
        <end position="2717"/>
    </location>
</feature>
<dbReference type="GO" id="GO:0005975">
    <property type="term" value="P:carbohydrate metabolic process"/>
    <property type="evidence" value="ECO:0007669"/>
    <property type="project" value="UniProtKB-ARBA"/>
</dbReference>